<evidence type="ECO:0000256" key="9">
    <source>
        <dbReference type="ARBA" id="ARBA00022816"/>
    </source>
</evidence>
<dbReference type="GO" id="GO:0051028">
    <property type="term" value="P:mRNA transport"/>
    <property type="evidence" value="ECO:0007669"/>
    <property type="project" value="UniProtKB-KW"/>
</dbReference>
<keyword evidence="10" id="KW-0159">Chromosome partition</keyword>
<keyword evidence="3" id="KW-0813">Transport</keyword>
<evidence type="ECO:0000313" key="24">
    <source>
        <dbReference type="Proteomes" id="UP001208570"/>
    </source>
</evidence>
<evidence type="ECO:0000256" key="22">
    <source>
        <dbReference type="PROSITE-ProRule" id="PRU00221"/>
    </source>
</evidence>
<dbReference type="PANTHER" id="PTHR22806">
    <property type="entry name" value="NUCLEOPORIN NUP37 P37 -RELATED"/>
    <property type="match status" value="1"/>
</dbReference>
<keyword evidence="5 22" id="KW-0853">WD repeat</keyword>
<evidence type="ECO:0000256" key="4">
    <source>
        <dbReference type="ARBA" id="ARBA00022454"/>
    </source>
</evidence>
<dbReference type="InterPro" id="IPR036322">
    <property type="entry name" value="WD40_repeat_dom_sf"/>
</dbReference>
<evidence type="ECO:0000256" key="21">
    <source>
        <dbReference type="ARBA" id="ARBA00076652"/>
    </source>
</evidence>
<dbReference type="AlphaFoldDB" id="A0AAD9JW80"/>
<keyword evidence="6" id="KW-0132">Cell division</keyword>
<evidence type="ECO:0000256" key="20">
    <source>
        <dbReference type="ARBA" id="ARBA00068271"/>
    </source>
</evidence>
<evidence type="ECO:0000256" key="3">
    <source>
        <dbReference type="ARBA" id="ARBA00022448"/>
    </source>
</evidence>
<organism evidence="23 24">
    <name type="scientific">Paralvinella palmiformis</name>
    <dbReference type="NCBI Taxonomy" id="53620"/>
    <lineage>
        <taxon>Eukaryota</taxon>
        <taxon>Metazoa</taxon>
        <taxon>Spiralia</taxon>
        <taxon>Lophotrochozoa</taxon>
        <taxon>Annelida</taxon>
        <taxon>Polychaeta</taxon>
        <taxon>Sedentaria</taxon>
        <taxon>Canalipalpata</taxon>
        <taxon>Terebellida</taxon>
        <taxon>Terebelliformia</taxon>
        <taxon>Alvinellidae</taxon>
        <taxon>Paralvinella</taxon>
    </lineage>
</organism>
<evidence type="ECO:0000256" key="5">
    <source>
        <dbReference type="ARBA" id="ARBA00022574"/>
    </source>
</evidence>
<evidence type="ECO:0000256" key="15">
    <source>
        <dbReference type="ARBA" id="ARBA00023242"/>
    </source>
</evidence>
<dbReference type="PROSITE" id="PS50082">
    <property type="entry name" value="WD_REPEATS_2"/>
    <property type="match status" value="1"/>
</dbReference>
<keyword evidence="8" id="KW-0498">Mitosis</keyword>
<evidence type="ECO:0000256" key="17">
    <source>
        <dbReference type="ARBA" id="ARBA00023328"/>
    </source>
</evidence>
<comment type="function">
    <text evidence="18">Component of the Nup107-160 subcomplex of the nuclear pore complex (NPC). The Nup107-160 subcomplex is required for the assembly of a functional NPC. The Nup107-160 subcomplex is also required for normal kinetochore microtubule attachment, mitotic progression and chromosome segregation.</text>
</comment>
<evidence type="ECO:0000256" key="6">
    <source>
        <dbReference type="ARBA" id="ARBA00022618"/>
    </source>
</evidence>
<keyword evidence="14" id="KW-0906">Nuclear pore complex</keyword>
<name>A0AAD9JW80_9ANNE</name>
<evidence type="ECO:0000256" key="19">
    <source>
        <dbReference type="ARBA" id="ARBA00062724"/>
    </source>
</evidence>
<dbReference type="InterPro" id="IPR037626">
    <property type="entry name" value="NUP37"/>
</dbReference>
<dbReference type="InterPro" id="IPR015943">
    <property type="entry name" value="WD40/YVTN_repeat-like_dom_sf"/>
</dbReference>
<keyword evidence="24" id="KW-1185">Reference proteome</keyword>
<evidence type="ECO:0000256" key="1">
    <source>
        <dbReference type="ARBA" id="ARBA00004567"/>
    </source>
</evidence>
<keyword evidence="9" id="KW-0509">mRNA transport</keyword>
<evidence type="ECO:0000256" key="18">
    <source>
        <dbReference type="ARBA" id="ARBA00053706"/>
    </source>
</evidence>
<keyword evidence="13" id="KW-0811">Translocation</keyword>
<reference evidence="23" key="1">
    <citation type="journal article" date="2023" name="Mol. Biol. Evol.">
        <title>Third-Generation Sequencing Reveals the Adaptive Role of the Epigenome in Three Deep-Sea Polychaetes.</title>
        <authorList>
            <person name="Perez M."/>
            <person name="Aroh O."/>
            <person name="Sun Y."/>
            <person name="Lan Y."/>
            <person name="Juniper S.K."/>
            <person name="Young C.R."/>
            <person name="Angers B."/>
            <person name="Qian P.Y."/>
        </authorList>
    </citation>
    <scope>NUCLEOTIDE SEQUENCE</scope>
    <source>
        <strain evidence="23">P08H-3</strain>
    </source>
</reference>
<dbReference type="Pfam" id="PF00400">
    <property type="entry name" value="WD40"/>
    <property type="match status" value="2"/>
</dbReference>
<proteinExistence type="predicted"/>
<feature type="repeat" description="WD" evidence="22">
    <location>
        <begin position="117"/>
        <end position="150"/>
    </location>
</feature>
<keyword evidence="15" id="KW-0539">Nucleus</keyword>
<comment type="caution">
    <text evidence="23">The sequence shown here is derived from an EMBL/GenBank/DDBJ whole genome shotgun (WGS) entry which is preliminary data.</text>
</comment>
<comment type="subunit">
    <text evidence="19">Component of the Nup107-160 subcomplex of the nuclear pore complex (NPC). The Nup107-160 subcomplex includes NUP160, NUP133, NUP107, NUP98, NUP85, NUP43, NUP37, SEH1 and SEC13.</text>
</comment>
<dbReference type="GO" id="GO:0031080">
    <property type="term" value="C:nuclear pore outer ring"/>
    <property type="evidence" value="ECO:0007669"/>
    <property type="project" value="InterPro"/>
</dbReference>
<dbReference type="Gene3D" id="2.130.10.10">
    <property type="entry name" value="YVTN repeat-like/Quinoprotein amine dehydrogenase"/>
    <property type="match status" value="1"/>
</dbReference>
<evidence type="ECO:0000313" key="23">
    <source>
        <dbReference type="EMBL" id="KAK2160366.1"/>
    </source>
</evidence>
<evidence type="ECO:0000256" key="2">
    <source>
        <dbReference type="ARBA" id="ARBA00004629"/>
    </source>
</evidence>
<dbReference type="PANTHER" id="PTHR22806:SF0">
    <property type="entry name" value="NUCLEOPORIN NUP37"/>
    <property type="match status" value="1"/>
</dbReference>
<sequence length="318" mass="35347">MPADQIEGCYKLDCCDIVQLVEFCHFEWASHILALATPRRLIVVSCKFPDEDPSLKDIDYNIIKEFNHDTRITALAWSPVTSILSLPAVLRVYTSGSDHNVYVFNSDLETESTKEVIGSHSAYINAIAVHPSQGEHIATVSDDLTCRVWSSQGEPDICFPLTTPGVAVSWHSEQPEKLMVAEKKGLIRFYNIITQQPVMSLDCGNVPLMSADWCPTNVLHVACIAASDWFVFDTSRSSSPLESKPAHTGGCTLVRWSRLQRHLLATTGQPNCQVKVISMPGNQTLLTRKHVISSGLSWHYRLPLVAVGGDKKVHFYKV</sequence>
<keyword evidence="4" id="KW-0158">Chromosome</keyword>
<evidence type="ECO:0000256" key="16">
    <source>
        <dbReference type="ARBA" id="ARBA00023306"/>
    </source>
</evidence>
<dbReference type="SMART" id="SM00320">
    <property type="entry name" value="WD40"/>
    <property type="match status" value="4"/>
</dbReference>
<keyword evidence="7" id="KW-0677">Repeat</keyword>
<evidence type="ECO:0000256" key="7">
    <source>
        <dbReference type="ARBA" id="ARBA00022737"/>
    </source>
</evidence>
<evidence type="ECO:0000256" key="14">
    <source>
        <dbReference type="ARBA" id="ARBA00023132"/>
    </source>
</evidence>
<dbReference type="GO" id="GO:0007059">
    <property type="term" value="P:chromosome segregation"/>
    <property type="evidence" value="ECO:0007669"/>
    <property type="project" value="UniProtKB-KW"/>
</dbReference>
<dbReference type="GO" id="GO:0000776">
    <property type="term" value="C:kinetochore"/>
    <property type="evidence" value="ECO:0007669"/>
    <property type="project" value="UniProtKB-KW"/>
</dbReference>
<keyword evidence="16" id="KW-0131">Cell cycle</keyword>
<dbReference type="InterPro" id="IPR001680">
    <property type="entry name" value="WD40_rpt"/>
</dbReference>
<keyword evidence="17" id="KW-0137">Centromere</keyword>
<accession>A0AAD9JW80</accession>
<keyword evidence="12" id="KW-0653">Protein transport</keyword>
<protein>
    <recommendedName>
        <fullName evidence="20">Nucleoporin Nup37</fullName>
    </recommendedName>
    <alternativeName>
        <fullName evidence="21">Nup107-160 subcomplex subunit Nup37</fullName>
    </alternativeName>
</protein>
<dbReference type="Proteomes" id="UP001208570">
    <property type="component" value="Unassembled WGS sequence"/>
</dbReference>
<keyword evidence="11" id="KW-0995">Kinetochore</keyword>
<dbReference type="GO" id="GO:0051301">
    <property type="term" value="P:cell division"/>
    <property type="evidence" value="ECO:0007669"/>
    <property type="project" value="UniProtKB-KW"/>
</dbReference>
<evidence type="ECO:0000256" key="11">
    <source>
        <dbReference type="ARBA" id="ARBA00022838"/>
    </source>
</evidence>
<evidence type="ECO:0000256" key="8">
    <source>
        <dbReference type="ARBA" id="ARBA00022776"/>
    </source>
</evidence>
<comment type="subcellular location">
    <subcellularLocation>
        <location evidence="2">Chromosome</location>
        <location evidence="2">Centromere</location>
        <location evidence="2">Kinetochore</location>
    </subcellularLocation>
    <subcellularLocation>
        <location evidence="1">Nucleus</location>
        <location evidence="1">Nuclear pore complex</location>
    </subcellularLocation>
</comment>
<gene>
    <name evidence="23" type="ORF">LSH36_135g05026</name>
</gene>
<dbReference type="SUPFAM" id="SSF50978">
    <property type="entry name" value="WD40 repeat-like"/>
    <property type="match status" value="1"/>
</dbReference>
<evidence type="ECO:0000256" key="10">
    <source>
        <dbReference type="ARBA" id="ARBA00022829"/>
    </source>
</evidence>
<evidence type="ECO:0000256" key="13">
    <source>
        <dbReference type="ARBA" id="ARBA00023010"/>
    </source>
</evidence>
<dbReference type="FunFam" id="2.130.10.10:FF:000168">
    <property type="entry name" value="Nucleoporin Nup37"/>
    <property type="match status" value="1"/>
</dbReference>
<evidence type="ECO:0000256" key="12">
    <source>
        <dbReference type="ARBA" id="ARBA00022927"/>
    </source>
</evidence>
<dbReference type="EMBL" id="JAODUP010000135">
    <property type="protein sequence ID" value="KAK2160366.1"/>
    <property type="molecule type" value="Genomic_DNA"/>
</dbReference>
<dbReference type="GO" id="GO:0015031">
    <property type="term" value="P:protein transport"/>
    <property type="evidence" value="ECO:0007669"/>
    <property type="project" value="UniProtKB-KW"/>
</dbReference>